<dbReference type="RefSeq" id="WP_306001362.1">
    <property type="nucleotide sequence ID" value="NZ_JASNFN010000031.1"/>
</dbReference>
<reference evidence="5" key="1">
    <citation type="submission" date="2023-05" db="EMBL/GenBank/DDBJ databases">
        <title>Draft genome of Pseudofrankia sp. BMG5.37.</title>
        <authorList>
            <person name="Gtari M."/>
            <person name="Ghodhbane F."/>
            <person name="Sbissi I."/>
        </authorList>
    </citation>
    <scope>NUCLEOTIDE SEQUENCE [LARGE SCALE GENOMIC DNA]</scope>
    <source>
        <strain evidence="5">BMG 814</strain>
    </source>
</reference>
<name>A0ABT9IGW6_9ACTN</name>
<dbReference type="SUPFAM" id="SSF55729">
    <property type="entry name" value="Acyl-CoA N-acyltransferases (Nat)"/>
    <property type="match status" value="2"/>
</dbReference>
<dbReference type="Proteomes" id="UP001233673">
    <property type="component" value="Unassembled WGS sequence"/>
</dbReference>
<keyword evidence="1" id="KW-0808">Transferase</keyword>
<organism evidence="4 5">
    <name type="scientific">Blastococcus carthaginiensis</name>
    <dbReference type="NCBI Taxonomy" id="3050034"/>
    <lineage>
        <taxon>Bacteria</taxon>
        <taxon>Bacillati</taxon>
        <taxon>Actinomycetota</taxon>
        <taxon>Actinomycetes</taxon>
        <taxon>Geodermatophilales</taxon>
        <taxon>Geodermatophilaceae</taxon>
        <taxon>Blastococcus</taxon>
    </lineage>
</organism>
<gene>
    <name evidence="4" type="ORF">QOZ88_19470</name>
</gene>
<dbReference type="PANTHER" id="PTHR43877">
    <property type="entry name" value="AMINOALKYLPHOSPHONATE N-ACETYLTRANSFERASE-RELATED-RELATED"/>
    <property type="match status" value="1"/>
</dbReference>
<keyword evidence="2" id="KW-0012">Acyltransferase</keyword>
<dbReference type="Gene3D" id="3.40.630.30">
    <property type="match status" value="1"/>
</dbReference>
<evidence type="ECO:0000256" key="2">
    <source>
        <dbReference type="ARBA" id="ARBA00023315"/>
    </source>
</evidence>
<evidence type="ECO:0000259" key="3">
    <source>
        <dbReference type="PROSITE" id="PS51186"/>
    </source>
</evidence>
<dbReference type="InterPro" id="IPR016181">
    <property type="entry name" value="Acyl_CoA_acyltransferase"/>
</dbReference>
<keyword evidence="5" id="KW-1185">Reference proteome</keyword>
<evidence type="ECO:0000313" key="5">
    <source>
        <dbReference type="Proteomes" id="UP001233673"/>
    </source>
</evidence>
<dbReference type="EMBL" id="JASNFN010000031">
    <property type="protein sequence ID" value="MDP5184819.1"/>
    <property type="molecule type" value="Genomic_DNA"/>
</dbReference>
<dbReference type="PANTHER" id="PTHR43877:SF2">
    <property type="entry name" value="AMINOALKYLPHOSPHONATE N-ACETYLTRANSFERASE-RELATED"/>
    <property type="match status" value="1"/>
</dbReference>
<proteinExistence type="predicted"/>
<dbReference type="CDD" id="cd04301">
    <property type="entry name" value="NAT_SF"/>
    <property type="match status" value="1"/>
</dbReference>
<sequence length="332" mass="35404">MPALPAVPDALTVRPLSPDDATAVAELLGAAEALDDTGEFPDADDIAEEWTGWGVDPARDGVAVTAADGALAAYAVVSASPTFRGSYRIHLDGRVHPDRRGRGIGAALLGWELARGTEVHAERHPEVPAQLVVSVTGTQSGLERLVERSGLTAERWYRTMERPLTDLPEAREVPGVQFVPFSWGRDDEVRRAHNAAFTEHHGSSERDAESWQRLFTGSRAFRPDLSVLAVADGAVAGYLLAYVYEADTRARGYREVVLGQIGVLSGARGRGLASAMIGESLRAAAAQDCRTAALDVDSDNVTGALRLYESLGFGTVRTRVAWSLPLPPVAAG</sequence>
<evidence type="ECO:0000256" key="1">
    <source>
        <dbReference type="ARBA" id="ARBA00022679"/>
    </source>
</evidence>
<feature type="domain" description="N-acetyltransferase" evidence="3">
    <location>
        <begin position="11"/>
        <end position="174"/>
    </location>
</feature>
<dbReference type="InterPro" id="IPR050832">
    <property type="entry name" value="Bact_Acetyltransf"/>
</dbReference>
<feature type="domain" description="N-acetyltransferase" evidence="3">
    <location>
        <begin position="176"/>
        <end position="327"/>
    </location>
</feature>
<accession>A0ABT9IGW6</accession>
<evidence type="ECO:0000313" key="4">
    <source>
        <dbReference type="EMBL" id="MDP5184819.1"/>
    </source>
</evidence>
<protein>
    <submittedName>
        <fullName evidence="4">GNAT family N-acetyltransferase</fullName>
    </submittedName>
</protein>
<comment type="caution">
    <text evidence="4">The sequence shown here is derived from an EMBL/GenBank/DDBJ whole genome shotgun (WGS) entry which is preliminary data.</text>
</comment>
<dbReference type="Pfam" id="PF00583">
    <property type="entry name" value="Acetyltransf_1"/>
    <property type="match status" value="1"/>
</dbReference>
<dbReference type="PROSITE" id="PS51186">
    <property type="entry name" value="GNAT"/>
    <property type="match status" value="2"/>
</dbReference>
<dbReference type="InterPro" id="IPR000182">
    <property type="entry name" value="GNAT_dom"/>
</dbReference>